<evidence type="ECO:0000313" key="3">
    <source>
        <dbReference type="Proteomes" id="UP001431783"/>
    </source>
</evidence>
<dbReference type="Pfam" id="PF02958">
    <property type="entry name" value="EcKL"/>
    <property type="match status" value="1"/>
</dbReference>
<proteinExistence type="predicted"/>
<dbReference type="SMART" id="SM00587">
    <property type="entry name" value="CHK"/>
    <property type="match status" value="1"/>
</dbReference>
<gene>
    <name evidence="2" type="ORF">WA026_005409</name>
</gene>
<evidence type="ECO:0000259" key="1">
    <source>
        <dbReference type="SMART" id="SM00587"/>
    </source>
</evidence>
<feature type="domain" description="CHK kinase-like" evidence="1">
    <location>
        <begin position="127"/>
        <end position="322"/>
    </location>
</feature>
<organism evidence="2 3">
    <name type="scientific">Henosepilachna vigintioctopunctata</name>
    <dbReference type="NCBI Taxonomy" id="420089"/>
    <lineage>
        <taxon>Eukaryota</taxon>
        <taxon>Metazoa</taxon>
        <taxon>Ecdysozoa</taxon>
        <taxon>Arthropoda</taxon>
        <taxon>Hexapoda</taxon>
        <taxon>Insecta</taxon>
        <taxon>Pterygota</taxon>
        <taxon>Neoptera</taxon>
        <taxon>Endopterygota</taxon>
        <taxon>Coleoptera</taxon>
        <taxon>Polyphaga</taxon>
        <taxon>Cucujiformia</taxon>
        <taxon>Coccinelloidea</taxon>
        <taxon>Coccinellidae</taxon>
        <taxon>Epilachninae</taxon>
        <taxon>Epilachnini</taxon>
        <taxon>Henosepilachna</taxon>
    </lineage>
</organism>
<dbReference type="EMBL" id="JARQZJ010000032">
    <property type="protein sequence ID" value="KAK9874576.1"/>
    <property type="molecule type" value="Genomic_DNA"/>
</dbReference>
<dbReference type="InterPro" id="IPR015897">
    <property type="entry name" value="CHK_kinase-like"/>
</dbReference>
<dbReference type="PANTHER" id="PTHR11012:SF30">
    <property type="entry name" value="PROTEIN KINASE-LIKE DOMAIN-CONTAINING"/>
    <property type="match status" value="1"/>
</dbReference>
<reference evidence="2 3" key="1">
    <citation type="submission" date="2023-03" db="EMBL/GenBank/DDBJ databases">
        <title>Genome insight into feeding habits of ladybird beetles.</title>
        <authorList>
            <person name="Li H.-S."/>
            <person name="Huang Y.-H."/>
            <person name="Pang H."/>
        </authorList>
    </citation>
    <scope>NUCLEOTIDE SEQUENCE [LARGE SCALE GENOMIC DNA]</scope>
    <source>
        <strain evidence="2">SYSU_2023b</strain>
        <tissue evidence="2">Whole body</tissue>
    </source>
</reference>
<dbReference type="Gene3D" id="3.90.1200.10">
    <property type="match status" value="1"/>
</dbReference>
<protein>
    <recommendedName>
        <fullName evidence="1">CHK kinase-like domain-containing protein</fullName>
    </recommendedName>
</protein>
<dbReference type="SUPFAM" id="SSF56112">
    <property type="entry name" value="Protein kinase-like (PK-like)"/>
    <property type="match status" value="1"/>
</dbReference>
<dbReference type="Proteomes" id="UP001431783">
    <property type="component" value="Unassembled WGS sequence"/>
</dbReference>
<accession>A0AAW1U3R1</accession>
<dbReference type="InterPro" id="IPR004119">
    <property type="entry name" value="EcKL"/>
</dbReference>
<name>A0AAW1U3R1_9CUCU</name>
<dbReference type="InterPro" id="IPR011009">
    <property type="entry name" value="Kinase-like_dom_sf"/>
</dbReference>
<sequence>MSGSISLQRLRHIVEELLANEGIMGEYDIHIKSGLEKGKNYIGEVTFFNITPKETSKIYHLVMKTISTSDAVRKVMPLECGFKRECYMYSKVFPTMKEFLTPFGDDVRMNYIPKFYSICEEYKNETLILEDLFHEGFLSWDRYKVLDMDHVLLVLKSLAEYHAISLAMSKKIPKDFEGLSRNLSNMLINFGNIEERAFFFKRVIQKVCGLLEKSNRKDLAEKIDMKIVRNVENLLLTETSDEDKVVISHGDCWNSNILFKYTSSTDFKPSEICFVDFQFCMLDTPVKDISFFLYTSCDKSQLDKFDFLLQTYYASFSKTLKSLECEPDKIFSYEDLLRHWKKYSAFGLVLSSFFIRIEQLLSGEVPEMNTQNPFDKIFEHDIKNEDIFRRRIMDVFTHYAETFL</sequence>
<dbReference type="PANTHER" id="PTHR11012">
    <property type="entry name" value="PROTEIN KINASE-LIKE DOMAIN-CONTAINING"/>
    <property type="match status" value="1"/>
</dbReference>
<comment type="caution">
    <text evidence="2">The sequence shown here is derived from an EMBL/GenBank/DDBJ whole genome shotgun (WGS) entry which is preliminary data.</text>
</comment>
<dbReference type="AlphaFoldDB" id="A0AAW1U3R1"/>
<keyword evidence="3" id="KW-1185">Reference proteome</keyword>
<evidence type="ECO:0000313" key="2">
    <source>
        <dbReference type="EMBL" id="KAK9874576.1"/>
    </source>
</evidence>